<feature type="non-terminal residue" evidence="2">
    <location>
        <position position="1"/>
    </location>
</feature>
<feature type="domain" description="MOSC" evidence="1">
    <location>
        <begin position="1"/>
        <end position="100"/>
    </location>
</feature>
<dbReference type="Gene3D" id="2.40.33.20">
    <property type="entry name" value="PK beta-barrel domain-like"/>
    <property type="match status" value="1"/>
</dbReference>
<dbReference type="InterPro" id="IPR005302">
    <property type="entry name" value="MoCF_Sase_C"/>
</dbReference>
<proteinExistence type="predicted"/>
<gene>
    <name evidence="2" type="ORF">METZ01_LOCUS277546</name>
</gene>
<dbReference type="Pfam" id="PF03473">
    <property type="entry name" value="MOSC"/>
    <property type="match status" value="1"/>
</dbReference>
<organism evidence="2">
    <name type="scientific">marine metagenome</name>
    <dbReference type="NCBI Taxonomy" id="408172"/>
    <lineage>
        <taxon>unclassified sequences</taxon>
        <taxon>metagenomes</taxon>
        <taxon>ecological metagenomes</taxon>
    </lineage>
</organism>
<dbReference type="SUPFAM" id="SSF50800">
    <property type="entry name" value="PK beta-barrel domain-like"/>
    <property type="match status" value="1"/>
</dbReference>
<protein>
    <recommendedName>
        <fullName evidence="1">MOSC domain-containing protein</fullName>
    </recommendedName>
</protein>
<dbReference type="InterPro" id="IPR011037">
    <property type="entry name" value="Pyrv_Knase-like_insert_dom_sf"/>
</dbReference>
<accession>A0A382KN59</accession>
<dbReference type="PANTHER" id="PTHR36930">
    <property type="entry name" value="METAL-SULFUR CLUSTER BIOSYNTHESIS PROTEINS YUAD-RELATED"/>
    <property type="match status" value="1"/>
</dbReference>
<dbReference type="AlphaFoldDB" id="A0A382KN59"/>
<dbReference type="GO" id="GO:0003824">
    <property type="term" value="F:catalytic activity"/>
    <property type="evidence" value="ECO:0007669"/>
    <property type="project" value="InterPro"/>
</dbReference>
<dbReference type="InterPro" id="IPR052716">
    <property type="entry name" value="MOSC_domain"/>
</dbReference>
<name>A0A382KN59_9ZZZZ</name>
<dbReference type="GO" id="GO:0030151">
    <property type="term" value="F:molybdenum ion binding"/>
    <property type="evidence" value="ECO:0007669"/>
    <property type="project" value="InterPro"/>
</dbReference>
<dbReference type="EMBL" id="UINC01081131">
    <property type="protein sequence ID" value="SVC24692.1"/>
    <property type="molecule type" value="Genomic_DNA"/>
</dbReference>
<reference evidence="2" key="1">
    <citation type="submission" date="2018-05" db="EMBL/GenBank/DDBJ databases">
        <authorList>
            <person name="Lanie J.A."/>
            <person name="Ng W.-L."/>
            <person name="Kazmierczak K.M."/>
            <person name="Andrzejewski T.M."/>
            <person name="Davidsen T.M."/>
            <person name="Wayne K.J."/>
            <person name="Tettelin H."/>
            <person name="Glass J.I."/>
            <person name="Rusch D."/>
            <person name="Podicherti R."/>
            <person name="Tsui H.-C.T."/>
            <person name="Winkler M.E."/>
        </authorList>
    </citation>
    <scope>NUCLEOTIDE SEQUENCE</scope>
</reference>
<dbReference type="PANTHER" id="PTHR36930:SF1">
    <property type="entry name" value="MOSC DOMAIN-CONTAINING PROTEIN"/>
    <property type="match status" value="1"/>
</dbReference>
<dbReference type="PROSITE" id="PS51340">
    <property type="entry name" value="MOSC"/>
    <property type="match status" value="1"/>
</dbReference>
<dbReference type="GO" id="GO:0030170">
    <property type="term" value="F:pyridoxal phosphate binding"/>
    <property type="evidence" value="ECO:0007669"/>
    <property type="project" value="InterPro"/>
</dbReference>
<sequence>TLIARERWNLAVQSMGMHIDPIQRRANVLVAGIDLENTHSRILQVGGCRLLIRGETRPCERMDEAVPGLQNALDAHWGGGAFAEILRGGEITVGNNVTWEDNAG</sequence>
<evidence type="ECO:0000313" key="2">
    <source>
        <dbReference type="EMBL" id="SVC24692.1"/>
    </source>
</evidence>
<evidence type="ECO:0000259" key="1">
    <source>
        <dbReference type="PROSITE" id="PS51340"/>
    </source>
</evidence>